<feature type="non-terminal residue" evidence="2">
    <location>
        <position position="1"/>
    </location>
</feature>
<gene>
    <name evidence="2" type="ORF">METZ01_LOCUS160785</name>
</gene>
<evidence type="ECO:0000256" key="1">
    <source>
        <dbReference type="SAM" id="MobiDB-lite"/>
    </source>
</evidence>
<accession>A0A382B343</accession>
<feature type="region of interest" description="Disordered" evidence="1">
    <location>
        <begin position="1"/>
        <end position="49"/>
    </location>
</feature>
<protein>
    <submittedName>
        <fullName evidence="2">Uncharacterized protein</fullName>
    </submittedName>
</protein>
<sequence length="49" mass="5370">TRPPPSKPRPRPSSACRRAATFPRMKPGLSTRPSSTLRRRSRPSAVSAV</sequence>
<organism evidence="2">
    <name type="scientific">marine metagenome</name>
    <dbReference type="NCBI Taxonomy" id="408172"/>
    <lineage>
        <taxon>unclassified sequences</taxon>
        <taxon>metagenomes</taxon>
        <taxon>ecological metagenomes</taxon>
    </lineage>
</organism>
<feature type="non-terminal residue" evidence="2">
    <location>
        <position position="49"/>
    </location>
</feature>
<dbReference type="EMBL" id="UINC01027894">
    <property type="protein sequence ID" value="SVB07931.1"/>
    <property type="molecule type" value="Genomic_DNA"/>
</dbReference>
<proteinExistence type="predicted"/>
<dbReference type="AlphaFoldDB" id="A0A382B343"/>
<name>A0A382B343_9ZZZZ</name>
<reference evidence="2" key="1">
    <citation type="submission" date="2018-05" db="EMBL/GenBank/DDBJ databases">
        <authorList>
            <person name="Lanie J.A."/>
            <person name="Ng W.-L."/>
            <person name="Kazmierczak K.M."/>
            <person name="Andrzejewski T.M."/>
            <person name="Davidsen T.M."/>
            <person name="Wayne K.J."/>
            <person name="Tettelin H."/>
            <person name="Glass J.I."/>
            <person name="Rusch D."/>
            <person name="Podicherti R."/>
            <person name="Tsui H.-C.T."/>
            <person name="Winkler M.E."/>
        </authorList>
    </citation>
    <scope>NUCLEOTIDE SEQUENCE</scope>
</reference>
<evidence type="ECO:0000313" key="2">
    <source>
        <dbReference type="EMBL" id="SVB07931.1"/>
    </source>
</evidence>